<organism evidence="8 9">
    <name type="scientific">Reticulomyxa filosa</name>
    <dbReference type="NCBI Taxonomy" id="46433"/>
    <lineage>
        <taxon>Eukaryota</taxon>
        <taxon>Sar</taxon>
        <taxon>Rhizaria</taxon>
        <taxon>Retaria</taxon>
        <taxon>Foraminifera</taxon>
        <taxon>Monothalamids</taxon>
        <taxon>Reticulomyxidae</taxon>
        <taxon>Reticulomyxa</taxon>
    </lineage>
</organism>
<dbReference type="GO" id="GO:0015421">
    <property type="term" value="F:ABC-type oligopeptide transporter activity"/>
    <property type="evidence" value="ECO:0007669"/>
    <property type="project" value="TreeGrafter"/>
</dbReference>
<dbReference type="Gene3D" id="1.20.1560.10">
    <property type="entry name" value="ABC transporter type 1, transmembrane domain"/>
    <property type="match status" value="2"/>
</dbReference>
<keyword evidence="9" id="KW-1185">Reference proteome</keyword>
<evidence type="ECO:0000256" key="5">
    <source>
        <dbReference type="SAM" id="MobiDB-lite"/>
    </source>
</evidence>
<comment type="subcellular location">
    <subcellularLocation>
        <location evidence="1">Membrane</location>
        <topology evidence="1">Multi-pass membrane protein</topology>
    </subcellularLocation>
</comment>
<keyword evidence="2 6" id="KW-0812">Transmembrane</keyword>
<proteinExistence type="predicted"/>
<keyword evidence="8" id="KW-0547">Nucleotide-binding</keyword>
<dbReference type="GO" id="GO:0005524">
    <property type="term" value="F:ATP binding"/>
    <property type="evidence" value="ECO:0007669"/>
    <property type="project" value="UniProtKB-KW"/>
</dbReference>
<dbReference type="PANTHER" id="PTHR43394">
    <property type="entry name" value="ATP-DEPENDENT PERMEASE MDL1, MITOCHONDRIAL"/>
    <property type="match status" value="1"/>
</dbReference>
<protein>
    <submittedName>
        <fullName evidence="8">ATP-binding cassette transporter, subfamily B, member 7, group TAP protein PpABCB7</fullName>
    </submittedName>
</protein>
<evidence type="ECO:0000256" key="6">
    <source>
        <dbReference type="SAM" id="Phobius"/>
    </source>
</evidence>
<evidence type="ECO:0000259" key="7">
    <source>
        <dbReference type="PROSITE" id="PS50929"/>
    </source>
</evidence>
<dbReference type="GO" id="GO:0090374">
    <property type="term" value="P:oligopeptide export from mitochondrion"/>
    <property type="evidence" value="ECO:0007669"/>
    <property type="project" value="TreeGrafter"/>
</dbReference>
<feature type="compositionally biased region" description="Basic and acidic residues" evidence="5">
    <location>
        <begin position="97"/>
        <end position="106"/>
    </location>
</feature>
<keyword evidence="4 6" id="KW-0472">Membrane</keyword>
<name>X6MSK8_RETFI</name>
<feature type="transmembrane region" description="Helical" evidence="6">
    <location>
        <begin position="333"/>
        <end position="353"/>
    </location>
</feature>
<feature type="non-terminal residue" evidence="8">
    <location>
        <position position="1"/>
    </location>
</feature>
<feature type="transmembrane region" description="Helical" evidence="6">
    <location>
        <begin position="235"/>
        <end position="255"/>
    </location>
</feature>
<feature type="region of interest" description="Disordered" evidence="5">
    <location>
        <begin position="69"/>
        <end position="111"/>
    </location>
</feature>
<evidence type="ECO:0000256" key="4">
    <source>
        <dbReference type="ARBA" id="ARBA00023136"/>
    </source>
</evidence>
<dbReference type="InterPro" id="IPR039421">
    <property type="entry name" value="Type_1_exporter"/>
</dbReference>
<dbReference type="InterPro" id="IPR036640">
    <property type="entry name" value="ABC1_TM_sf"/>
</dbReference>
<dbReference type="PANTHER" id="PTHR43394:SF1">
    <property type="entry name" value="ATP-BINDING CASSETTE SUB-FAMILY B MEMBER 10, MITOCHONDRIAL"/>
    <property type="match status" value="1"/>
</dbReference>
<evidence type="ECO:0000313" key="8">
    <source>
        <dbReference type="EMBL" id="ETO16824.1"/>
    </source>
</evidence>
<dbReference type="InterPro" id="IPR011527">
    <property type="entry name" value="ABC1_TM_dom"/>
</dbReference>
<dbReference type="SUPFAM" id="SSF90123">
    <property type="entry name" value="ABC transporter transmembrane region"/>
    <property type="match status" value="2"/>
</dbReference>
<evidence type="ECO:0000313" key="9">
    <source>
        <dbReference type="Proteomes" id="UP000023152"/>
    </source>
</evidence>
<gene>
    <name evidence="8" type="ORF">RFI_20515</name>
</gene>
<dbReference type="PROSITE" id="PS50929">
    <property type="entry name" value="ABC_TM1F"/>
    <property type="match status" value="1"/>
</dbReference>
<dbReference type="EMBL" id="ASPP01017787">
    <property type="protein sequence ID" value="ETO16824.1"/>
    <property type="molecule type" value="Genomic_DNA"/>
</dbReference>
<accession>X6MSK8</accession>
<dbReference type="GO" id="GO:0005743">
    <property type="term" value="C:mitochondrial inner membrane"/>
    <property type="evidence" value="ECO:0007669"/>
    <property type="project" value="TreeGrafter"/>
</dbReference>
<feature type="compositionally biased region" description="Polar residues" evidence="5">
    <location>
        <begin position="79"/>
        <end position="96"/>
    </location>
</feature>
<feature type="domain" description="ABC transmembrane type-1" evidence="7">
    <location>
        <begin position="190"/>
        <end position="453"/>
    </location>
</feature>
<dbReference type="Pfam" id="PF00664">
    <property type="entry name" value="ABC_membrane"/>
    <property type="match status" value="1"/>
</dbReference>
<dbReference type="OrthoDB" id="6500128at2759"/>
<evidence type="ECO:0000256" key="3">
    <source>
        <dbReference type="ARBA" id="ARBA00022989"/>
    </source>
</evidence>
<dbReference type="AlphaFoldDB" id="X6MSK8"/>
<comment type="caution">
    <text evidence="8">The sequence shown here is derived from an EMBL/GenBank/DDBJ whole genome shotgun (WGS) entry which is preliminary data.</text>
</comment>
<evidence type="ECO:0000256" key="1">
    <source>
        <dbReference type="ARBA" id="ARBA00004141"/>
    </source>
</evidence>
<sequence length="453" mass="51048">NDKNTYYNYAFIVDKGVRFKQWNCFFFLGDENLSKFLKEPNFPAKTKMELQSTKTKYEPLIEVALNENGSPKEEESVLSKDNLSQSVSAQETASARKQTDGKDKGHARGMNAQEQELWNIARNMSSAQKKVTMLRLLEQARPERGILYLGIFLTFVGAGVYLGTPVKFSKKKIDWLTEHKKKKKKIEVMMGAIIDSISQGTDDVNTGSLDPPVRALCNMSVIGCKTPTKMLETAVLTLLVISIVGGVCSFGKWVCMEMAGERVVARLRKQLFCAILSQEVAMFDTTKTGELVSRISTDTTVLKTACTTQVAQALQRYVCLFVCLSNWTLEYSFYIHLLQSLVQVILSILYVFYLSWSLTLVMLSIVPVVVIVAKWYGFYYHKLSRINQDTLAHATDVATESITLIRTVKSFSKEDEQEKIFFAAIDETYKQGLTFFSLINCTCSVPTNICICI</sequence>
<feature type="transmembrane region" description="Helical" evidence="6">
    <location>
        <begin position="359"/>
        <end position="378"/>
    </location>
</feature>
<keyword evidence="3 6" id="KW-1133">Transmembrane helix</keyword>
<reference evidence="8 9" key="1">
    <citation type="journal article" date="2013" name="Curr. Biol.">
        <title>The Genome of the Foraminiferan Reticulomyxa filosa.</title>
        <authorList>
            <person name="Glockner G."/>
            <person name="Hulsmann N."/>
            <person name="Schleicher M."/>
            <person name="Noegel A.A."/>
            <person name="Eichinger L."/>
            <person name="Gallinger C."/>
            <person name="Pawlowski J."/>
            <person name="Sierra R."/>
            <person name="Euteneuer U."/>
            <person name="Pillet L."/>
            <person name="Moustafa A."/>
            <person name="Platzer M."/>
            <person name="Groth M."/>
            <person name="Szafranski K."/>
            <person name="Schliwa M."/>
        </authorList>
    </citation>
    <scope>NUCLEOTIDE SEQUENCE [LARGE SCALE GENOMIC DNA]</scope>
</reference>
<feature type="transmembrane region" description="Helical" evidence="6">
    <location>
        <begin position="145"/>
        <end position="164"/>
    </location>
</feature>
<keyword evidence="8" id="KW-0067">ATP-binding</keyword>
<evidence type="ECO:0000256" key="2">
    <source>
        <dbReference type="ARBA" id="ARBA00022692"/>
    </source>
</evidence>
<dbReference type="Proteomes" id="UP000023152">
    <property type="component" value="Unassembled WGS sequence"/>
</dbReference>